<dbReference type="EMBL" id="FNHI01000013">
    <property type="protein sequence ID" value="SDM76697.1"/>
    <property type="molecule type" value="Genomic_DNA"/>
</dbReference>
<keyword evidence="3" id="KW-1185">Reference proteome</keyword>
<dbReference type="RefSeq" id="WP_167746040.1">
    <property type="nucleotide sequence ID" value="NZ_FNHI01000013.1"/>
</dbReference>
<proteinExistence type="predicted"/>
<organism evidence="2 3">
    <name type="scientific">Streptomyces wuyuanensis</name>
    <dbReference type="NCBI Taxonomy" id="1196353"/>
    <lineage>
        <taxon>Bacteria</taxon>
        <taxon>Bacillati</taxon>
        <taxon>Actinomycetota</taxon>
        <taxon>Actinomycetes</taxon>
        <taxon>Kitasatosporales</taxon>
        <taxon>Streptomycetaceae</taxon>
        <taxon>Streptomyces</taxon>
    </lineage>
</organism>
<evidence type="ECO:0000313" key="3">
    <source>
        <dbReference type="Proteomes" id="UP000199063"/>
    </source>
</evidence>
<feature type="region of interest" description="Disordered" evidence="1">
    <location>
        <begin position="37"/>
        <end position="58"/>
    </location>
</feature>
<sequence length="58" mass="6064">MPEQPNRRPVARGECPSCGLSYALKADGTMRRHHGMTLAGFSTGEPCPGVGKPPSTAP</sequence>
<accession>A0A1G9VXQ1</accession>
<reference evidence="3" key="1">
    <citation type="submission" date="2016-10" db="EMBL/GenBank/DDBJ databases">
        <authorList>
            <person name="Varghese N."/>
            <person name="Submissions S."/>
        </authorList>
    </citation>
    <scope>NUCLEOTIDE SEQUENCE [LARGE SCALE GENOMIC DNA]</scope>
    <source>
        <strain evidence="3">CGMCC 4.7042</strain>
    </source>
</reference>
<evidence type="ECO:0000256" key="1">
    <source>
        <dbReference type="SAM" id="MobiDB-lite"/>
    </source>
</evidence>
<dbReference type="Proteomes" id="UP000199063">
    <property type="component" value="Unassembled WGS sequence"/>
</dbReference>
<dbReference type="GeneID" id="96657120"/>
<gene>
    <name evidence="2" type="ORF">SAMN05444921_11327</name>
</gene>
<evidence type="ECO:0000313" key="2">
    <source>
        <dbReference type="EMBL" id="SDM76697.1"/>
    </source>
</evidence>
<protein>
    <submittedName>
        <fullName evidence="2">Uncharacterized protein</fullName>
    </submittedName>
</protein>
<dbReference type="STRING" id="1196353.SAMN05444921_11327"/>
<dbReference type="AlphaFoldDB" id="A0A1G9VXQ1"/>
<name>A0A1G9VXQ1_9ACTN</name>